<feature type="domain" description="CBS" evidence="3">
    <location>
        <begin position="7"/>
        <end position="66"/>
    </location>
</feature>
<dbReference type="InterPro" id="IPR051257">
    <property type="entry name" value="Diverse_CBS-Domain"/>
</dbReference>
<name>A0A932MPX0_UNCTE</name>
<dbReference type="EMBL" id="JACPUR010000038">
    <property type="protein sequence ID" value="MBI3129057.1"/>
    <property type="molecule type" value="Genomic_DNA"/>
</dbReference>
<dbReference type="Proteomes" id="UP000782312">
    <property type="component" value="Unassembled WGS sequence"/>
</dbReference>
<dbReference type="SUPFAM" id="SSF54631">
    <property type="entry name" value="CBS-domain pair"/>
    <property type="match status" value="1"/>
</dbReference>
<evidence type="ECO:0000256" key="1">
    <source>
        <dbReference type="ARBA" id="ARBA00023122"/>
    </source>
</evidence>
<dbReference type="PROSITE" id="PS51371">
    <property type="entry name" value="CBS"/>
    <property type="match status" value="2"/>
</dbReference>
<dbReference type="CDD" id="cd04584">
    <property type="entry name" value="CBS_pair_AcuB_like"/>
    <property type="match status" value="1"/>
</dbReference>
<gene>
    <name evidence="4" type="ORF">HYZ11_15735</name>
</gene>
<dbReference type="InterPro" id="IPR000644">
    <property type="entry name" value="CBS_dom"/>
</dbReference>
<dbReference type="SMART" id="SM00116">
    <property type="entry name" value="CBS"/>
    <property type="match status" value="2"/>
</dbReference>
<proteinExistence type="predicted"/>
<comment type="caution">
    <text evidence="4">The sequence shown here is derived from an EMBL/GenBank/DDBJ whole genome shotgun (WGS) entry which is preliminary data.</text>
</comment>
<evidence type="ECO:0000256" key="2">
    <source>
        <dbReference type="PROSITE-ProRule" id="PRU00703"/>
    </source>
</evidence>
<protein>
    <submittedName>
        <fullName evidence="4">CBS domain-containing protein</fullName>
    </submittedName>
</protein>
<accession>A0A932MPX0</accession>
<reference evidence="4" key="1">
    <citation type="submission" date="2020-07" db="EMBL/GenBank/DDBJ databases">
        <title>Huge and variable diversity of episymbiotic CPR bacteria and DPANN archaea in groundwater ecosystems.</title>
        <authorList>
            <person name="He C.Y."/>
            <person name="Keren R."/>
            <person name="Whittaker M."/>
            <person name="Farag I.F."/>
            <person name="Doudna J."/>
            <person name="Cate J.H.D."/>
            <person name="Banfield J.F."/>
        </authorList>
    </citation>
    <scope>NUCLEOTIDE SEQUENCE</scope>
    <source>
        <strain evidence="4">NC_groundwater_763_Ag_S-0.2um_68_21</strain>
    </source>
</reference>
<evidence type="ECO:0000259" key="3">
    <source>
        <dbReference type="PROSITE" id="PS51371"/>
    </source>
</evidence>
<dbReference type="InterPro" id="IPR046342">
    <property type="entry name" value="CBS_dom_sf"/>
</dbReference>
<organism evidence="4 5">
    <name type="scientific">Tectimicrobiota bacterium</name>
    <dbReference type="NCBI Taxonomy" id="2528274"/>
    <lineage>
        <taxon>Bacteria</taxon>
        <taxon>Pseudomonadati</taxon>
        <taxon>Nitrospinota/Tectimicrobiota group</taxon>
        <taxon>Candidatus Tectimicrobiota</taxon>
    </lineage>
</organism>
<dbReference type="Pfam" id="PF00571">
    <property type="entry name" value="CBS"/>
    <property type="match status" value="2"/>
</dbReference>
<feature type="domain" description="CBS" evidence="3">
    <location>
        <begin position="81"/>
        <end position="133"/>
    </location>
</feature>
<evidence type="ECO:0000313" key="5">
    <source>
        <dbReference type="Proteomes" id="UP000782312"/>
    </source>
</evidence>
<dbReference type="PANTHER" id="PTHR43080">
    <property type="entry name" value="CBS DOMAIN-CONTAINING PROTEIN CBSX3, MITOCHONDRIAL"/>
    <property type="match status" value="1"/>
</dbReference>
<dbReference type="PANTHER" id="PTHR43080:SF2">
    <property type="entry name" value="CBS DOMAIN-CONTAINING PROTEIN"/>
    <property type="match status" value="1"/>
</dbReference>
<keyword evidence="1 2" id="KW-0129">CBS domain</keyword>
<dbReference type="AlphaFoldDB" id="A0A932MPX0"/>
<dbReference type="Gene3D" id="3.10.580.10">
    <property type="entry name" value="CBS-domain"/>
    <property type="match status" value="1"/>
</dbReference>
<evidence type="ECO:0000313" key="4">
    <source>
        <dbReference type="EMBL" id="MBI3129057.1"/>
    </source>
</evidence>
<sequence>MKVREVMTSPVETLDRNDTLSLAGDLMKMKRIRHLPVLEDGALVGIVSQRDLFRAGLSTVMGFGAKAQQEFMRTVLVKEVMTENVVTVSPEDEVAEAARLMLEKQIGCLPVVDDGKLAGLVSESDLVRLVART</sequence>